<dbReference type="NCBIfam" id="TIGR04131">
    <property type="entry name" value="Bac_Flav_CTERM"/>
    <property type="match status" value="1"/>
</dbReference>
<protein>
    <submittedName>
        <fullName evidence="2">T9SS type B sorting domain-containing protein</fullName>
    </submittedName>
</protein>
<evidence type="ECO:0000313" key="2">
    <source>
        <dbReference type="EMBL" id="TXB64344.1"/>
    </source>
</evidence>
<sequence>MIKYFTLLSIAFLFSILLYSQSDECLNAVVINPTFTTCSFQAGSSANATESLPSCSGGGNADDDVWYTFVANSTNMTITVDPTTGYDAVIQLYTGTCGSLTSIQCEDVNGPNGDEVLSNQTLTIGNTYFIRVYNYSAGWGSATFNICVTGLAPPINDTPCNAYALSTVTPSCNFEIYTNSGAGNSSVPTPSGCGGSTPFDGGYLGSDVWFSVIVPASGELDIHTLSVDFADGAMALYSGACGALTLVECDDDGEPGDGILMPHIYATGLTPGATMYIRVWEYDNDNNGQFGICVSTPDNDDCANSQEICDLNGYGGITSSAYTVDFPSNMTGTGQNGIANSNPTAPFGQGYGGVSPVQIDNNSWLTFTADATTAELFVQVNYCSNGNGMQMQIFSGTNCTNFTAVSTFLETTNSQTITASGLTPGNQYYIMIDGFAGDICSYTISATSGVQVVEITSTKTNICLGDTASLDAEVTGTGSYTYTWSSTPAGLSSSSPSVNVNPSQNTLYTVDITGVCGSVSTANLYVTVNPLPTVNITASDTEICLNQVISLNGNVSSGTAPFTHLWSGNGQPFLNTSSSETPNFNGSTDGDYTLLYELTDTIGCTTSDSIILKVNPIPFITISGIDSICNGDTTLLVASGGTSFLWSNTSTNDSIFVSPTSDTNYSITVTDSNSCNNSGNIDVIVNPLPNPSISGTLIICQGNSTSLTASGGNTYSWSTGDTSATINITPITDSSYTVTAINANGCFDTTSVTVQVNPKPTASLSGIDTICIGNSTTLFANGGNSYTWNNGSTLDSLIVSPTNDSIFSVVANINSCLDTAYYTVVVNSLPIPIITGIDTICNGELTTLTASGGISYSWNTGSTNDSIIVSPSLDSTYSVTITDVNNCSNSTNINVVVNTLPNPTINGSSLICSGSSTTLTASGGTSYLWNNGASTPDITVSPIIDSTYIVTVSNANNCSDTVSTTVQVVSNPNGLITSSNGSNFLCIGNATTLSASGGGAYTWNNGSTLDSLVVSPILDSTYSVIVNIGGCVDTAYFAITVNSLPIINFSGVDTICDGESTTLTASGGTSYLWNTGSTNDSIVVSPTTNTTYNVVATDVNNCSNSAIIDVVVNNLPTITISSSQNDTICEGQTSTLAANGANSYEWSTTELTPSIDVSPTVNTTYNVEGTNTNGCKNTASFTLNVATQPTASIMGITEICENGETTLTASGGLTYLWSNTEITPSITVSPSDTTVYSVVSIINSCVSDTAKITVNVILNPSINAYSDTLINLGQSVQLLVQGDAPFLWSPTNDLSCITCENPVATPTETTVYCAEVTINNCSSSACVTVEVENICGELFVPDAFSPNNDGNNDCLKVYSNCLDEVLFRVYSRWGELIYESTEINGCWDGTYHGKELNSGAYAYTVKALLVNGVEVDIKGNTTLFK</sequence>
<feature type="chain" id="PRO_5023015492" evidence="1">
    <location>
        <begin position="23"/>
        <end position="1425"/>
    </location>
</feature>
<dbReference type="Pfam" id="PF13585">
    <property type="entry name" value="CHU_C"/>
    <property type="match status" value="1"/>
</dbReference>
<gene>
    <name evidence="2" type="ORF">FRY74_11170</name>
</gene>
<dbReference type="Gene3D" id="2.60.40.10">
    <property type="entry name" value="Immunoglobulins"/>
    <property type="match status" value="1"/>
</dbReference>
<dbReference type="OrthoDB" id="9765926at2"/>
<comment type="caution">
    <text evidence="2">The sequence shown here is derived from an EMBL/GenBank/DDBJ whole genome shotgun (WGS) entry which is preliminary data.</text>
</comment>
<keyword evidence="1" id="KW-0732">Signal</keyword>
<feature type="signal peptide" evidence="1">
    <location>
        <begin position="1"/>
        <end position="22"/>
    </location>
</feature>
<dbReference type="EMBL" id="VOOS01000005">
    <property type="protein sequence ID" value="TXB64344.1"/>
    <property type="molecule type" value="Genomic_DNA"/>
</dbReference>
<evidence type="ECO:0000313" key="3">
    <source>
        <dbReference type="Proteomes" id="UP000321721"/>
    </source>
</evidence>
<keyword evidence="3" id="KW-1185">Reference proteome</keyword>
<name>A0A5C6RQX0_9FLAO</name>
<accession>A0A5C6RQX0</accession>
<dbReference type="InterPro" id="IPR026341">
    <property type="entry name" value="T9SS_type_B"/>
</dbReference>
<reference evidence="2 3" key="1">
    <citation type="submission" date="2019-08" db="EMBL/GenBank/DDBJ databases">
        <title>Genome of Vicingus serpentipes NCIMB 15042.</title>
        <authorList>
            <person name="Bowman J.P."/>
        </authorList>
    </citation>
    <scope>NUCLEOTIDE SEQUENCE [LARGE SCALE GENOMIC DNA]</scope>
    <source>
        <strain evidence="2 3">NCIMB 15042</strain>
    </source>
</reference>
<organism evidence="2 3">
    <name type="scientific">Vicingus serpentipes</name>
    <dbReference type="NCBI Taxonomy" id="1926625"/>
    <lineage>
        <taxon>Bacteria</taxon>
        <taxon>Pseudomonadati</taxon>
        <taxon>Bacteroidota</taxon>
        <taxon>Flavobacteriia</taxon>
        <taxon>Flavobacteriales</taxon>
        <taxon>Vicingaceae</taxon>
        <taxon>Vicingus</taxon>
    </lineage>
</organism>
<dbReference type="Proteomes" id="UP000321721">
    <property type="component" value="Unassembled WGS sequence"/>
</dbReference>
<dbReference type="SUPFAM" id="SSF49299">
    <property type="entry name" value="PKD domain"/>
    <property type="match status" value="1"/>
</dbReference>
<dbReference type="InterPro" id="IPR013783">
    <property type="entry name" value="Ig-like_fold"/>
</dbReference>
<evidence type="ECO:0000256" key="1">
    <source>
        <dbReference type="SAM" id="SignalP"/>
    </source>
</evidence>
<proteinExistence type="predicted"/>
<dbReference type="RefSeq" id="WP_147101631.1">
    <property type="nucleotide sequence ID" value="NZ_VOOS01000005.1"/>
</dbReference>
<dbReference type="InterPro" id="IPR035986">
    <property type="entry name" value="PKD_dom_sf"/>
</dbReference>